<dbReference type="Proteomes" id="UP000245793">
    <property type="component" value="Unassembled WGS sequence"/>
</dbReference>
<sequence>MFNKKNKFKIDDVEILESVMSSHNFNIIRNNKPLSFRGVMSIFALIVVGLVILIIFAENFTDNQITFLGIMGATFISFFAVFYTINKEGRDRYILAKKSAAILSQILKSVDNQISRIENGMFYPVIYPKNWLDYYESCSFYLEYDYIEYLLREFEIIDKINCCIKKDDKEELLEVIKYRRQILTDWNTDYDILITSLNLSSFSIGMNEIISWRFEKSYKDFEKYFIENYHDKVKELTIEYLKKNNNSCDVNLALYYVMDKIREDTELKDSSYEFEVMENKKMLNTIFKVYLSLQEDDLFYLCWGELHLNE</sequence>
<organism evidence="2 3">
    <name type="scientific">Ezakiella coagulans</name>
    <dbReference type="NCBI Taxonomy" id="46507"/>
    <lineage>
        <taxon>Bacteria</taxon>
        <taxon>Bacillati</taxon>
        <taxon>Bacillota</taxon>
        <taxon>Tissierellia</taxon>
        <taxon>Ezakiella</taxon>
    </lineage>
</organism>
<dbReference type="AlphaFoldDB" id="A0A2U1E3K5"/>
<gene>
    <name evidence="2" type="ORF">C7381_105128</name>
</gene>
<keyword evidence="1" id="KW-0472">Membrane</keyword>
<evidence type="ECO:0000313" key="2">
    <source>
        <dbReference type="EMBL" id="PVY94422.1"/>
    </source>
</evidence>
<accession>A0A2U1E3K5</accession>
<dbReference type="RefSeq" id="WP_116480191.1">
    <property type="nucleotide sequence ID" value="NZ_QEKV01000005.1"/>
</dbReference>
<evidence type="ECO:0000313" key="3">
    <source>
        <dbReference type="Proteomes" id="UP000245793"/>
    </source>
</evidence>
<name>A0A2U1E3K5_9FIRM</name>
<reference evidence="2 3" key="1">
    <citation type="submission" date="2018-04" db="EMBL/GenBank/DDBJ databases">
        <title>Genomic Encyclopedia of Type Strains, Phase IV (KMG-IV): sequencing the most valuable type-strain genomes for metagenomic binning, comparative biology and taxonomic classification.</title>
        <authorList>
            <person name="Goeker M."/>
        </authorList>
    </citation>
    <scope>NUCLEOTIDE SEQUENCE [LARGE SCALE GENOMIC DNA]</scope>
    <source>
        <strain evidence="2 3">DSM 20705</strain>
    </source>
</reference>
<dbReference type="EMBL" id="QEKV01000005">
    <property type="protein sequence ID" value="PVY94422.1"/>
    <property type="molecule type" value="Genomic_DNA"/>
</dbReference>
<feature type="transmembrane region" description="Helical" evidence="1">
    <location>
        <begin position="34"/>
        <end position="57"/>
    </location>
</feature>
<proteinExistence type="predicted"/>
<keyword evidence="1" id="KW-1133">Transmembrane helix</keyword>
<keyword evidence="1" id="KW-0812">Transmembrane</keyword>
<keyword evidence="3" id="KW-1185">Reference proteome</keyword>
<feature type="transmembrane region" description="Helical" evidence="1">
    <location>
        <begin position="63"/>
        <end position="85"/>
    </location>
</feature>
<protein>
    <submittedName>
        <fullName evidence="2">Uncharacterized protein</fullName>
    </submittedName>
</protein>
<evidence type="ECO:0000256" key="1">
    <source>
        <dbReference type="SAM" id="Phobius"/>
    </source>
</evidence>
<comment type="caution">
    <text evidence="2">The sequence shown here is derived from an EMBL/GenBank/DDBJ whole genome shotgun (WGS) entry which is preliminary data.</text>
</comment>